<proteinExistence type="predicted"/>
<evidence type="ECO:0000256" key="1">
    <source>
        <dbReference type="SAM" id="MobiDB-lite"/>
    </source>
</evidence>
<reference evidence="3" key="1">
    <citation type="submission" date="2015-09" db="EMBL/GenBank/DDBJ databases">
        <authorList>
            <consortium name="Pathogen Informatics"/>
        </authorList>
    </citation>
    <scope>NUCLEOTIDE SEQUENCE [LARGE SCALE GENOMIC DNA]</scope>
    <source>
        <strain evidence="3">Lake Konstanz</strain>
    </source>
</reference>
<protein>
    <submittedName>
        <fullName evidence="2">Uncharacterized protein</fullName>
    </submittedName>
</protein>
<dbReference type="EMBL" id="CYKH01002146">
    <property type="protein sequence ID" value="CUI15415.1"/>
    <property type="molecule type" value="Genomic_DNA"/>
</dbReference>
<evidence type="ECO:0000313" key="3">
    <source>
        <dbReference type="Proteomes" id="UP000051952"/>
    </source>
</evidence>
<sequence length="401" mass="43875">LLAHTHKCMTASLETAAEFFLTPVQRPPRRTTGAADAGLRGASVTGARNGETSDQLHERIRKRIFEKDGKASYVPQDLMPGSMYREKPGSCTDASLLLLYERMQRMNHRHKQHDLEEIMFEINRQAVASESFAREYRLDTSTRGPFAEFKLRKLARTLLHRGGTPSHNDSRDASPPSWESYDNDQFTSYASTVKSTGITPGAMLIGLENHTTRAVGSASLQRKASSSKTSSRSGMPPRHSNTTSPSLPRSQPPKLQALRLLPPPPNLYDSSNAAAPFPITEWHGEMPLPMDHGVLVDPEEAFRQDREVGWNSSVLPPRSVPLIYQQKAAAAAAARSSSHLPPEDSIELPAVEAMLKTIKEHGVAGADPTNATTQTVCALFTIPVGVVSSLAEVHHRGHNSA</sequence>
<dbReference type="AlphaFoldDB" id="A0A0S4KLX5"/>
<feature type="compositionally biased region" description="Polar residues" evidence="1">
    <location>
        <begin position="239"/>
        <end position="249"/>
    </location>
</feature>
<feature type="region of interest" description="Disordered" evidence="1">
    <location>
        <begin position="214"/>
        <end position="262"/>
    </location>
</feature>
<evidence type="ECO:0000313" key="2">
    <source>
        <dbReference type="EMBL" id="CUI15415.1"/>
    </source>
</evidence>
<feature type="non-terminal residue" evidence="2">
    <location>
        <position position="1"/>
    </location>
</feature>
<feature type="region of interest" description="Disordered" evidence="1">
    <location>
        <begin position="24"/>
        <end position="57"/>
    </location>
</feature>
<organism evidence="2 3">
    <name type="scientific">Bodo saltans</name>
    <name type="common">Flagellated protozoan</name>
    <dbReference type="NCBI Taxonomy" id="75058"/>
    <lineage>
        <taxon>Eukaryota</taxon>
        <taxon>Discoba</taxon>
        <taxon>Euglenozoa</taxon>
        <taxon>Kinetoplastea</taxon>
        <taxon>Metakinetoplastina</taxon>
        <taxon>Eubodonida</taxon>
        <taxon>Bodonidae</taxon>
        <taxon>Bodo</taxon>
    </lineage>
</organism>
<feature type="region of interest" description="Disordered" evidence="1">
    <location>
        <begin position="160"/>
        <end position="181"/>
    </location>
</feature>
<dbReference type="Proteomes" id="UP000051952">
    <property type="component" value="Unassembled WGS sequence"/>
</dbReference>
<keyword evidence="3" id="KW-1185">Reference proteome</keyword>
<dbReference type="VEuPathDB" id="TriTrypDB:BSAL_42260"/>
<name>A0A0S4KLX5_BODSA</name>
<accession>A0A0S4KLX5</accession>
<feature type="compositionally biased region" description="Low complexity" evidence="1">
    <location>
        <begin position="219"/>
        <end position="233"/>
    </location>
</feature>
<gene>
    <name evidence="2" type="ORF">BSAL_42260</name>
</gene>